<accession>A0A6M1SUT0</accession>
<protein>
    <submittedName>
        <fullName evidence="9">Phosphatase PAP2 family protein</fullName>
    </submittedName>
</protein>
<sequence length="245" mass="27196">MFDLRKPWPLGLNRKSWPLFLVGLVVALALLSSLDVMASRGAIGWPDQWRAPFFFITDYGLSDWVLIPSLVLLIASFLARYALQGLWRQASTELAMLSAFIFIGVGGPGLITNLLKRIVGRARPTEFEAAGAFSFQNVFNDWTFQSFPSGHSATAVALAFVVGFLWPRFFPAFLVLGVVVAVSRVPVGMHYPTDVFAGIVVGMLGAYLMRNIFARFGWLFHQQDDGLITRKPLIALSKIRQRAAE</sequence>
<evidence type="ECO:0000256" key="6">
    <source>
        <dbReference type="ARBA" id="ARBA00023136"/>
    </source>
</evidence>
<name>A0A6M1SUT0_9HYPH</name>
<evidence type="ECO:0000256" key="5">
    <source>
        <dbReference type="ARBA" id="ARBA00022989"/>
    </source>
</evidence>
<dbReference type="Gene3D" id="1.20.144.10">
    <property type="entry name" value="Phosphatidic acid phosphatase type 2/haloperoxidase"/>
    <property type="match status" value="2"/>
</dbReference>
<keyword evidence="2" id="KW-1003">Cell membrane</keyword>
<dbReference type="PANTHER" id="PTHR14969">
    <property type="entry name" value="SPHINGOSINE-1-PHOSPHATE PHOSPHOHYDROLASE"/>
    <property type="match status" value="1"/>
</dbReference>
<evidence type="ECO:0000259" key="8">
    <source>
        <dbReference type="SMART" id="SM00014"/>
    </source>
</evidence>
<keyword evidence="5 7" id="KW-1133">Transmembrane helix</keyword>
<comment type="subcellular location">
    <subcellularLocation>
        <location evidence="1">Cell membrane</location>
        <topology evidence="1">Multi-pass membrane protein</topology>
    </subcellularLocation>
</comment>
<keyword evidence="3 7" id="KW-0812">Transmembrane</keyword>
<evidence type="ECO:0000313" key="9">
    <source>
        <dbReference type="EMBL" id="NGP19132.1"/>
    </source>
</evidence>
<keyword evidence="4" id="KW-0378">Hydrolase</keyword>
<dbReference type="SMART" id="SM00014">
    <property type="entry name" value="acidPPc"/>
    <property type="match status" value="1"/>
</dbReference>
<feature type="domain" description="Phosphatidic acid phosphatase type 2/haloperoxidase" evidence="8">
    <location>
        <begin position="98"/>
        <end position="210"/>
    </location>
</feature>
<keyword evidence="10" id="KW-1185">Reference proteome</keyword>
<dbReference type="PANTHER" id="PTHR14969:SF62">
    <property type="entry name" value="DECAPRENYLPHOSPHORYL-5-PHOSPHORIBOSE PHOSPHATASE RV3807C-RELATED"/>
    <property type="match status" value="1"/>
</dbReference>
<organism evidence="9 10">
    <name type="scientific">Devosia aurantiaca</name>
    <dbReference type="NCBI Taxonomy" id="2714858"/>
    <lineage>
        <taxon>Bacteria</taxon>
        <taxon>Pseudomonadati</taxon>
        <taxon>Pseudomonadota</taxon>
        <taxon>Alphaproteobacteria</taxon>
        <taxon>Hyphomicrobiales</taxon>
        <taxon>Devosiaceae</taxon>
        <taxon>Devosia</taxon>
    </lineage>
</organism>
<evidence type="ECO:0000256" key="3">
    <source>
        <dbReference type="ARBA" id="ARBA00022692"/>
    </source>
</evidence>
<dbReference type="Pfam" id="PF01569">
    <property type="entry name" value="PAP2"/>
    <property type="match status" value="1"/>
</dbReference>
<feature type="transmembrane region" description="Helical" evidence="7">
    <location>
        <begin position="64"/>
        <end position="83"/>
    </location>
</feature>
<gene>
    <name evidence="9" type="ORF">G5575_17140</name>
</gene>
<evidence type="ECO:0000256" key="1">
    <source>
        <dbReference type="ARBA" id="ARBA00004651"/>
    </source>
</evidence>
<dbReference type="InterPro" id="IPR036938">
    <property type="entry name" value="PAP2/HPO_sf"/>
</dbReference>
<dbReference type="GO" id="GO:0005886">
    <property type="term" value="C:plasma membrane"/>
    <property type="evidence" value="ECO:0007669"/>
    <property type="project" value="UniProtKB-SubCell"/>
</dbReference>
<dbReference type="InterPro" id="IPR000326">
    <property type="entry name" value="PAP2/HPO"/>
</dbReference>
<reference evidence="9 10" key="1">
    <citation type="submission" date="2020-02" db="EMBL/GenBank/DDBJ databases">
        <authorList>
            <person name="Khan S.A."/>
            <person name="Jeon C.O."/>
            <person name="Chun B.H."/>
        </authorList>
    </citation>
    <scope>NUCLEOTIDE SEQUENCE [LARGE SCALE GENOMIC DNA]</scope>
    <source>
        <strain evidence="9 10">H239</strain>
    </source>
</reference>
<feature type="transmembrane region" description="Helical" evidence="7">
    <location>
        <begin position="195"/>
        <end position="213"/>
    </location>
</feature>
<reference evidence="9 10" key="2">
    <citation type="submission" date="2020-03" db="EMBL/GenBank/DDBJ databases">
        <title>Devosia chinhatensis sp. nov., isolated from a hexachlorocyclohexane (HCH) dump site in India.</title>
        <authorList>
            <person name="Kumar M."/>
            <person name="Lal R."/>
        </authorList>
    </citation>
    <scope>NUCLEOTIDE SEQUENCE [LARGE SCALE GENOMIC DNA]</scope>
    <source>
        <strain evidence="9 10">H239</strain>
    </source>
</reference>
<proteinExistence type="predicted"/>
<dbReference type="GO" id="GO:0016787">
    <property type="term" value="F:hydrolase activity"/>
    <property type="evidence" value="ECO:0007669"/>
    <property type="project" value="UniProtKB-KW"/>
</dbReference>
<evidence type="ECO:0000256" key="2">
    <source>
        <dbReference type="ARBA" id="ARBA00022475"/>
    </source>
</evidence>
<evidence type="ECO:0000313" key="10">
    <source>
        <dbReference type="Proteomes" id="UP000474802"/>
    </source>
</evidence>
<comment type="caution">
    <text evidence="9">The sequence shown here is derived from an EMBL/GenBank/DDBJ whole genome shotgun (WGS) entry which is preliminary data.</text>
</comment>
<dbReference type="Proteomes" id="UP000474802">
    <property type="component" value="Unassembled WGS sequence"/>
</dbReference>
<keyword evidence="6 7" id="KW-0472">Membrane</keyword>
<dbReference type="EMBL" id="JAALFG010000004">
    <property type="protein sequence ID" value="NGP19132.1"/>
    <property type="molecule type" value="Genomic_DNA"/>
</dbReference>
<evidence type="ECO:0000256" key="4">
    <source>
        <dbReference type="ARBA" id="ARBA00022801"/>
    </source>
</evidence>
<dbReference type="RefSeq" id="WP_164535372.1">
    <property type="nucleotide sequence ID" value="NZ_JAALFG010000004.1"/>
</dbReference>
<dbReference type="AlphaFoldDB" id="A0A6M1SUT0"/>
<evidence type="ECO:0000256" key="7">
    <source>
        <dbReference type="SAM" id="Phobius"/>
    </source>
</evidence>
<feature type="transmembrane region" description="Helical" evidence="7">
    <location>
        <begin position="95"/>
        <end position="115"/>
    </location>
</feature>
<dbReference type="SUPFAM" id="SSF48317">
    <property type="entry name" value="Acid phosphatase/Vanadium-dependent haloperoxidase"/>
    <property type="match status" value="1"/>
</dbReference>